<dbReference type="Gene3D" id="3.40.50.720">
    <property type="entry name" value="NAD(P)-binding Rossmann-like Domain"/>
    <property type="match status" value="1"/>
</dbReference>
<organism evidence="6 9">
    <name type="scientific">Flavobacterium pectinovorum</name>
    <dbReference type="NCBI Taxonomy" id="29533"/>
    <lineage>
        <taxon>Bacteria</taxon>
        <taxon>Pseudomonadati</taxon>
        <taxon>Bacteroidota</taxon>
        <taxon>Flavobacteriia</taxon>
        <taxon>Flavobacteriales</taxon>
        <taxon>Flavobacteriaceae</taxon>
        <taxon>Flavobacterium</taxon>
    </lineage>
</organism>
<accession>A0AB36P7Z6</accession>
<dbReference type="SUPFAM" id="SSF47336">
    <property type="entry name" value="ACP-like"/>
    <property type="match status" value="1"/>
</dbReference>
<evidence type="ECO:0000259" key="4">
    <source>
        <dbReference type="PROSITE" id="PS50075"/>
    </source>
</evidence>
<dbReference type="PANTHER" id="PTHR43775">
    <property type="entry name" value="FATTY ACID SYNTHASE"/>
    <property type="match status" value="1"/>
</dbReference>
<dbReference type="InterPro" id="IPR018201">
    <property type="entry name" value="Ketoacyl_synth_AS"/>
</dbReference>
<evidence type="ECO:0000256" key="1">
    <source>
        <dbReference type="ARBA" id="ARBA00022450"/>
    </source>
</evidence>
<dbReference type="Pfam" id="PF16197">
    <property type="entry name" value="KAsynt_C_assoc"/>
    <property type="match status" value="1"/>
</dbReference>
<dbReference type="SMART" id="SM00825">
    <property type="entry name" value="PKS_KS"/>
    <property type="match status" value="1"/>
</dbReference>
<dbReference type="GO" id="GO:0006633">
    <property type="term" value="P:fatty acid biosynthetic process"/>
    <property type="evidence" value="ECO:0007669"/>
    <property type="project" value="InterPro"/>
</dbReference>
<dbReference type="InterPro" id="IPR013968">
    <property type="entry name" value="PKS_KR"/>
</dbReference>
<keyword evidence="3 7" id="KW-0808">Transferase</keyword>
<dbReference type="Gene3D" id="1.10.1200.10">
    <property type="entry name" value="ACP-like"/>
    <property type="match status" value="1"/>
</dbReference>
<dbReference type="SMART" id="SM00827">
    <property type="entry name" value="PKS_AT"/>
    <property type="match status" value="1"/>
</dbReference>
<evidence type="ECO:0000256" key="3">
    <source>
        <dbReference type="ARBA" id="ARBA00022679"/>
    </source>
</evidence>
<dbReference type="RefSeq" id="WP_073397967.1">
    <property type="nucleotide sequence ID" value="NZ_FRBX01000007.1"/>
</dbReference>
<dbReference type="InterPro" id="IPR036291">
    <property type="entry name" value="NAD(P)-bd_dom_sf"/>
</dbReference>
<name>A0AB36P7Z6_9FLAO</name>
<dbReference type="Pfam" id="PF08659">
    <property type="entry name" value="KR"/>
    <property type="match status" value="1"/>
</dbReference>
<dbReference type="InterPro" id="IPR057326">
    <property type="entry name" value="KR_dom"/>
</dbReference>
<sequence length="1451" mass="163766">MSEYTGLEIAVVGISCKVPTAENHNIFWDQLKKGFEPIDELTIDEIVASGVPREMAENKDYVRKSRRLKNKKNFDYSFFGYNKNEAQLLSPQTRMLHQSIWEAVEDSGSDIKKLESSSLFVSIIEDFTWQMHVRSLRDKLPIDFYSFNFLSAHHFTPALLSYKFGFTGLPLPIMSACSSSLVAIHEGCKSLLLGESKYSIVAGVNFFNSKEKGYIYKEGVESKDGHCRAFDADSSGTSWGEGIGVVVLKKLKDAIRDKDHIYSVIKGSACNNDSNRRIGYAAPSVIGQKECIEKALKFSRVLPETISYVETHGTGTSLGDPIEVEALTQAYGLGRENKIPIGSLKSNIGHTSYAAGILSFIKAVLCLENKQIPPSINYESPNPNINFAQSPFYVNNKIIDIEKKNSPLRVAVTSLGIGGTNAHIILEQAPLVEKNRIENNFPDIFSISAKSEKALRKIALNVSEFIENEDVNIHDLAYTYRKSRSNFDIRKSFIFESRQDLISKLRGFYKGNSRVEAISPNNKPLVFTFSGQGSSYIKMGVQMYLDSEVFRNTMDLCFSTLEKLSDIDYRKIFLNGEEIDQRKIDHTNPIIFAFQYSYAQLLIEMGLKPSYMMGHSLGEYVCACLSGVISYEEALSIIYKRAKLLAGLPEGRMISIRIPLSQLEDMLKESDNIFISAYNSQDSYTISGLKDDMILFAEKLKEQDIYFTELQADGPYHTPFTGIIKDEFKSFLDGYTFKTPQIPFTSCATGNTVNENSVIKSEYWLDHMAMPVLFDKCISTILPNKDDITIVNIGPGTTVSKILKNVDISIQTYDTYHKEESEYSQMLNVIVLLSEKGYEINWEKIFPEANIISAPVYPFDKVEFIDEIITNPVFQKEEVREPEKEYYTYREKWEAQATDISENKANIEEEQIIVISDDSNIYEKLSFFGKKAIYICNQDKNSCSAELSENILCADFSDEKETSELFSDLKQKGIVPRTVYYVWFGDKETEEGLLYGYRSIYHFVRGFDSVFFDKNLNITLIGDLFFKVKPGEKTSAIKATAYNALKMVNVEFENITATCADVPEFSGLSQDILSHIKKNGKTLFEYAVREKELLIKKFEEIELPSEPYQVSSPNTYVITGGLRGLGFEVAKYIAENAQANLMIIGRGEENSENRKILEDYGTKVMYLQADLSDYDLLKEKIEAAQQEIGTVTGVIHAAGVGDYNGIILRRGTDDSSVFNPKIYGTKNLVEILKNNSLQFFLGYSSRAVSKPFIGQLGYIAANSYLDNCISNNNGVTVHWPIVAGVGMINEALKNVPEYRHKSILSRSITVSQMLQILFKSIASGEHLVIASRSRMDVETGYLEVTEEEDLDHVTFSKERVFTNKEYIAPETETEIRLVNIIKEVLCLDEVGIKDNMFELGGDSLKAMVILNKIKSEFSLEYSLKNLMDATDLHQISQEIQTITDNKITLTF</sequence>
<dbReference type="SMART" id="SM00822">
    <property type="entry name" value="PKS_KR"/>
    <property type="match status" value="1"/>
</dbReference>
<dbReference type="InterPro" id="IPR050091">
    <property type="entry name" value="PKS_NRPS_Biosynth_Enz"/>
</dbReference>
<dbReference type="InterPro" id="IPR020841">
    <property type="entry name" value="PKS_Beta-ketoAc_synthase_dom"/>
</dbReference>
<dbReference type="InterPro" id="IPR014043">
    <property type="entry name" value="Acyl_transferase_dom"/>
</dbReference>
<dbReference type="PANTHER" id="PTHR43775:SF51">
    <property type="entry name" value="INACTIVE PHENOLPHTHIOCEROL SYNTHESIS POLYKETIDE SYNTHASE TYPE I PKS1-RELATED"/>
    <property type="match status" value="1"/>
</dbReference>
<feature type="domain" description="Carrier" evidence="4">
    <location>
        <begin position="1368"/>
        <end position="1443"/>
    </location>
</feature>
<keyword evidence="1" id="KW-0596">Phosphopantetheine</keyword>
<dbReference type="InterPro" id="IPR009081">
    <property type="entry name" value="PP-bd_ACP"/>
</dbReference>
<dbReference type="PROSITE" id="PS00606">
    <property type="entry name" value="KS3_1"/>
    <property type="match status" value="1"/>
</dbReference>
<dbReference type="Gene3D" id="3.40.366.10">
    <property type="entry name" value="Malonyl-Coenzyme A Acyl Carrier Protein, domain 2"/>
    <property type="match status" value="1"/>
</dbReference>
<dbReference type="EMBL" id="FRBX01000007">
    <property type="protein sequence ID" value="SHN14682.1"/>
    <property type="molecule type" value="Genomic_DNA"/>
</dbReference>
<dbReference type="Gene3D" id="3.30.70.3290">
    <property type="match status" value="1"/>
</dbReference>
<dbReference type="Pfam" id="PF00109">
    <property type="entry name" value="ketoacyl-synt"/>
    <property type="match status" value="1"/>
</dbReference>
<dbReference type="Pfam" id="PF00550">
    <property type="entry name" value="PP-binding"/>
    <property type="match status" value="1"/>
</dbReference>
<reference evidence="7 8" key="2">
    <citation type="submission" date="2016-11" db="EMBL/GenBank/DDBJ databases">
        <authorList>
            <person name="Varghese N."/>
            <person name="Submissions S."/>
        </authorList>
    </citation>
    <scope>NUCLEOTIDE SEQUENCE [LARGE SCALE GENOMIC DNA]</scope>
    <source>
        <strain evidence="7 8">DSM 6368</strain>
    </source>
</reference>
<dbReference type="InterPro" id="IPR014031">
    <property type="entry name" value="Ketoacyl_synth_C"/>
</dbReference>
<evidence type="ECO:0000256" key="2">
    <source>
        <dbReference type="ARBA" id="ARBA00022553"/>
    </source>
</evidence>
<dbReference type="PROSITE" id="PS50075">
    <property type="entry name" value="CARRIER"/>
    <property type="match status" value="1"/>
</dbReference>
<keyword evidence="2" id="KW-0597">Phosphoprotein</keyword>
<dbReference type="SUPFAM" id="SSF51735">
    <property type="entry name" value="NAD(P)-binding Rossmann-fold domains"/>
    <property type="match status" value="1"/>
</dbReference>
<proteinExistence type="predicted"/>
<evidence type="ECO:0000313" key="6">
    <source>
        <dbReference type="EMBL" id="OXB08227.1"/>
    </source>
</evidence>
<dbReference type="PROSITE" id="PS52004">
    <property type="entry name" value="KS3_2"/>
    <property type="match status" value="1"/>
</dbReference>
<dbReference type="Pfam" id="PF02801">
    <property type="entry name" value="Ketoacyl-synt_C"/>
    <property type="match status" value="1"/>
</dbReference>
<dbReference type="InterPro" id="IPR014030">
    <property type="entry name" value="Ketoacyl_synth_N"/>
</dbReference>
<dbReference type="SUPFAM" id="SSF53901">
    <property type="entry name" value="Thiolase-like"/>
    <property type="match status" value="1"/>
</dbReference>
<evidence type="ECO:0000313" key="7">
    <source>
        <dbReference type="EMBL" id="SHN14682.1"/>
    </source>
</evidence>
<dbReference type="Pfam" id="PF00698">
    <property type="entry name" value="Acyl_transf_1"/>
    <property type="match status" value="1"/>
</dbReference>
<feature type="domain" description="Ketosynthase family 3 (KS3)" evidence="5">
    <location>
        <begin position="6"/>
        <end position="428"/>
    </location>
</feature>
<reference evidence="6 9" key="1">
    <citation type="submission" date="2016-11" db="EMBL/GenBank/DDBJ databases">
        <title>Whole genomes of Flavobacteriaceae.</title>
        <authorList>
            <person name="Stine C."/>
            <person name="Li C."/>
            <person name="Tadesse D."/>
        </authorList>
    </citation>
    <scope>NUCLEOTIDE SEQUENCE [LARGE SCALE GENOMIC DNA]</scope>
    <source>
        <strain evidence="6 9">ATCC 19366</strain>
    </source>
</reference>
<dbReference type="EMBL" id="MUHB01000001">
    <property type="protein sequence ID" value="OXB08227.1"/>
    <property type="molecule type" value="Genomic_DNA"/>
</dbReference>
<dbReference type="Gene3D" id="3.40.47.10">
    <property type="match status" value="1"/>
</dbReference>
<dbReference type="Proteomes" id="UP000198431">
    <property type="component" value="Unassembled WGS sequence"/>
</dbReference>
<dbReference type="GO" id="GO:0004312">
    <property type="term" value="F:fatty acid synthase activity"/>
    <property type="evidence" value="ECO:0007669"/>
    <property type="project" value="TreeGrafter"/>
</dbReference>
<protein>
    <submittedName>
        <fullName evidence="7">Acyl transferase domain-containing protein</fullName>
    </submittedName>
</protein>
<evidence type="ECO:0000313" key="9">
    <source>
        <dbReference type="Proteomes" id="UP000198431"/>
    </source>
</evidence>
<dbReference type="InterPro" id="IPR016036">
    <property type="entry name" value="Malonyl_transacylase_ACP-bd"/>
</dbReference>
<evidence type="ECO:0000313" key="8">
    <source>
        <dbReference type="Proteomes" id="UP000184216"/>
    </source>
</evidence>
<comment type="caution">
    <text evidence="6">The sequence shown here is derived from an EMBL/GenBank/DDBJ whole genome shotgun (WGS) entry which is preliminary data.</text>
</comment>
<dbReference type="Proteomes" id="UP000184216">
    <property type="component" value="Unassembled WGS sequence"/>
</dbReference>
<keyword evidence="8" id="KW-1185">Reference proteome</keyword>
<dbReference type="SUPFAM" id="SSF52151">
    <property type="entry name" value="FabD/lysophospholipase-like"/>
    <property type="match status" value="1"/>
</dbReference>
<dbReference type="InterPro" id="IPR001227">
    <property type="entry name" value="Ac_transferase_dom_sf"/>
</dbReference>
<dbReference type="SUPFAM" id="SSF55048">
    <property type="entry name" value="Probable ACP-binding domain of malonyl-CoA ACP transacylase"/>
    <property type="match status" value="1"/>
</dbReference>
<gene>
    <name evidence="6" type="ORF">B0A72_00270</name>
    <name evidence="7" type="ORF">SAMN05444387_4323</name>
</gene>
<dbReference type="InterPro" id="IPR016039">
    <property type="entry name" value="Thiolase-like"/>
</dbReference>
<dbReference type="InterPro" id="IPR036736">
    <property type="entry name" value="ACP-like_sf"/>
</dbReference>
<dbReference type="InterPro" id="IPR016035">
    <property type="entry name" value="Acyl_Trfase/lysoPLipase"/>
</dbReference>
<dbReference type="InterPro" id="IPR032821">
    <property type="entry name" value="PKS_assoc"/>
</dbReference>
<dbReference type="GO" id="GO:0004315">
    <property type="term" value="F:3-oxoacyl-[acyl-carrier-protein] synthase activity"/>
    <property type="evidence" value="ECO:0007669"/>
    <property type="project" value="InterPro"/>
</dbReference>
<evidence type="ECO:0000259" key="5">
    <source>
        <dbReference type="PROSITE" id="PS52004"/>
    </source>
</evidence>
<dbReference type="CDD" id="cd00833">
    <property type="entry name" value="PKS"/>
    <property type="match status" value="1"/>
</dbReference>